<accession>A0ABY4BUC2</accession>
<dbReference type="Proteomes" id="UP000832097">
    <property type="component" value="Chromosome"/>
</dbReference>
<dbReference type="InterPro" id="IPR037079">
    <property type="entry name" value="AF2212/PG0164-like_sf"/>
</dbReference>
<dbReference type="Gene3D" id="2.40.30.100">
    <property type="entry name" value="AF2212/PG0164-like"/>
    <property type="match status" value="1"/>
</dbReference>
<reference evidence="1 2" key="1">
    <citation type="submission" date="2022-03" db="EMBL/GenBank/DDBJ databases">
        <title>Mucilaginibacter sp. isolated from the gut of Protaetia brevitarsis seulensis larvae.</title>
        <authorList>
            <person name="Won M."/>
            <person name="Kim S.-J."/>
            <person name="Kwon S.-W."/>
        </authorList>
    </citation>
    <scope>NUCLEOTIDE SEQUENCE [LARGE SCALE GENOMIC DNA]</scope>
    <source>
        <strain evidence="1 2">CFWR-12</strain>
    </source>
</reference>
<gene>
    <name evidence="1" type="ORF">MTO99_11420</name>
</gene>
<evidence type="ECO:0000313" key="1">
    <source>
        <dbReference type="EMBL" id="UOE42800.1"/>
    </source>
</evidence>
<name>A0ABY4BUC2_9MICO</name>
<dbReference type="InterPro" id="IPR015018">
    <property type="entry name" value="DUF1905"/>
</dbReference>
<proteinExistence type="predicted"/>
<sequence>MRFRFEAPLWEWRARAEWYFVTVPEAASADIRDVPLPPRGFGSVRVEATVGGSTWRTSIFPDSSEGAYVLPVKRAVRVAEGLVEGGPVAVDLRLVDF</sequence>
<protein>
    <submittedName>
        <fullName evidence="1">DUF1905 domain-containing protein</fullName>
    </submittedName>
</protein>
<dbReference type="RefSeq" id="WP_243553731.1">
    <property type="nucleotide sequence ID" value="NZ_CP094528.1"/>
</dbReference>
<dbReference type="SUPFAM" id="SSF141694">
    <property type="entry name" value="AF2212/PG0164-like"/>
    <property type="match status" value="1"/>
</dbReference>
<dbReference type="EMBL" id="CP094528">
    <property type="protein sequence ID" value="UOE42800.1"/>
    <property type="molecule type" value="Genomic_DNA"/>
</dbReference>
<organism evidence="1 2">
    <name type="scientific">Agromyces larvae</name>
    <dbReference type="NCBI Taxonomy" id="2929802"/>
    <lineage>
        <taxon>Bacteria</taxon>
        <taxon>Bacillati</taxon>
        <taxon>Actinomycetota</taxon>
        <taxon>Actinomycetes</taxon>
        <taxon>Micrococcales</taxon>
        <taxon>Microbacteriaceae</taxon>
        <taxon>Agromyces</taxon>
    </lineage>
</organism>
<keyword evidence="2" id="KW-1185">Reference proteome</keyword>
<evidence type="ECO:0000313" key="2">
    <source>
        <dbReference type="Proteomes" id="UP000832097"/>
    </source>
</evidence>
<dbReference type="Pfam" id="PF08922">
    <property type="entry name" value="DUF1905"/>
    <property type="match status" value="1"/>
</dbReference>